<dbReference type="Proteomes" id="UP000327013">
    <property type="component" value="Chromosome 1"/>
</dbReference>
<feature type="region of interest" description="Disordered" evidence="8">
    <location>
        <begin position="63"/>
        <end position="172"/>
    </location>
</feature>
<evidence type="ECO:0000256" key="8">
    <source>
        <dbReference type="SAM" id="MobiDB-lite"/>
    </source>
</evidence>
<dbReference type="PROSITE" id="PS51580">
    <property type="entry name" value="SAM_MT43_3"/>
    <property type="match status" value="1"/>
</dbReference>
<dbReference type="FunFam" id="2.170.270.10:FF:000046">
    <property type="entry name" value="SET-domain containing protein lysine methyltransferase family protein"/>
    <property type="match status" value="1"/>
</dbReference>
<keyword evidence="6" id="KW-0862">Zinc</keyword>
<dbReference type="PROSITE" id="PS50280">
    <property type="entry name" value="SET"/>
    <property type="match status" value="1"/>
</dbReference>
<dbReference type="PANTHER" id="PTHR46450">
    <property type="entry name" value="INACTIVE HISTONE-LYSINE N-METHYLTRANSFERASE SUVR1-RELATED"/>
    <property type="match status" value="1"/>
</dbReference>
<reference evidence="10 11" key="1">
    <citation type="submission" date="2019-06" db="EMBL/GenBank/DDBJ databases">
        <title>A chromosomal-level reference genome of Carpinus fangiana (Coryloideae, Betulaceae).</title>
        <authorList>
            <person name="Yang X."/>
            <person name="Wang Z."/>
            <person name="Zhang L."/>
            <person name="Hao G."/>
            <person name="Liu J."/>
            <person name="Yang Y."/>
        </authorList>
    </citation>
    <scope>NUCLEOTIDE SEQUENCE [LARGE SCALE GENOMIC DNA]</scope>
    <source>
        <strain evidence="10">Cfa_2016G</strain>
        <tissue evidence="10">Leaf</tissue>
    </source>
</reference>
<dbReference type="EMBL" id="CM017321">
    <property type="protein sequence ID" value="KAE7997883.1"/>
    <property type="molecule type" value="Genomic_DNA"/>
</dbReference>
<evidence type="ECO:0000313" key="10">
    <source>
        <dbReference type="EMBL" id="KAE7997883.1"/>
    </source>
</evidence>
<feature type="domain" description="SET" evidence="9">
    <location>
        <begin position="643"/>
        <end position="776"/>
    </location>
</feature>
<evidence type="ECO:0000313" key="11">
    <source>
        <dbReference type="Proteomes" id="UP000327013"/>
    </source>
</evidence>
<protein>
    <recommendedName>
        <fullName evidence="9">SET domain-containing protein</fullName>
    </recommendedName>
</protein>
<dbReference type="AlphaFoldDB" id="A0A5N6QI41"/>
<dbReference type="OrthoDB" id="308383at2759"/>
<evidence type="ECO:0000256" key="5">
    <source>
        <dbReference type="ARBA" id="ARBA00022723"/>
    </source>
</evidence>
<feature type="compositionally biased region" description="Acidic residues" evidence="8">
    <location>
        <begin position="73"/>
        <end position="85"/>
    </location>
</feature>
<evidence type="ECO:0000259" key="9">
    <source>
        <dbReference type="PROSITE" id="PS50280"/>
    </source>
</evidence>
<dbReference type="PANTHER" id="PTHR46450:SF1">
    <property type="entry name" value="INACTIVE HISTONE-LYSINE N-METHYLTRANSFERASE SUVR1-RELATED"/>
    <property type="match status" value="1"/>
</dbReference>
<evidence type="ECO:0000256" key="2">
    <source>
        <dbReference type="ARBA" id="ARBA00004286"/>
    </source>
</evidence>
<dbReference type="Pfam" id="PF00856">
    <property type="entry name" value="SET"/>
    <property type="match status" value="1"/>
</dbReference>
<feature type="compositionally biased region" description="Polar residues" evidence="8">
    <location>
        <begin position="103"/>
        <end position="114"/>
    </location>
</feature>
<dbReference type="CDD" id="cd10538">
    <property type="entry name" value="SET_SETDB-like"/>
    <property type="match status" value="1"/>
</dbReference>
<dbReference type="SMART" id="SM00317">
    <property type="entry name" value="SET"/>
    <property type="match status" value="1"/>
</dbReference>
<gene>
    <name evidence="10" type="ORF">FH972_002477</name>
</gene>
<dbReference type="InterPro" id="IPR025776">
    <property type="entry name" value="SUVR4/1/2"/>
</dbReference>
<feature type="region of interest" description="Disordered" evidence="8">
    <location>
        <begin position="439"/>
        <end position="462"/>
    </location>
</feature>
<dbReference type="InterPro" id="IPR001214">
    <property type="entry name" value="SET_dom"/>
</dbReference>
<accession>A0A5N6QI41</accession>
<evidence type="ECO:0000256" key="7">
    <source>
        <dbReference type="ARBA" id="ARBA00023242"/>
    </source>
</evidence>
<keyword evidence="11" id="KW-1185">Reference proteome</keyword>
<evidence type="ECO:0000256" key="4">
    <source>
        <dbReference type="ARBA" id="ARBA00022679"/>
    </source>
</evidence>
<dbReference type="GO" id="GO:0005634">
    <property type="term" value="C:nucleus"/>
    <property type="evidence" value="ECO:0007669"/>
    <property type="project" value="UniProtKB-SubCell"/>
</dbReference>
<dbReference type="Gene3D" id="2.170.270.10">
    <property type="entry name" value="SET domain"/>
    <property type="match status" value="1"/>
</dbReference>
<dbReference type="GO" id="GO:0042054">
    <property type="term" value="F:histone methyltransferase activity"/>
    <property type="evidence" value="ECO:0007669"/>
    <property type="project" value="InterPro"/>
</dbReference>
<dbReference type="InterPro" id="IPR018848">
    <property type="entry name" value="WIYLD_domain"/>
</dbReference>
<keyword evidence="3" id="KW-0158">Chromosome</keyword>
<evidence type="ECO:0000256" key="1">
    <source>
        <dbReference type="ARBA" id="ARBA00004123"/>
    </source>
</evidence>
<keyword evidence="4" id="KW-0808">Transferase</keyword>
<dbReference type="SUPFAM" id="SSF82199">
    <property type="entry name" value="SET domain"/>
    <property type="match status" value="1"/>
</dbReference>
<dbReference type="Gene3D" id="1.10.8.850">
    <property type="entry name" value="Histone-lysine N methyltransferase , C-terminal domain-like"/>
    <property type="match status" value="1"/>
</dbReference>
<evidence type="ECO:0000256" key="6">
    <source>
        <dbReference type="ARBA" id="ARBA00022833"/>
    </source>
</evidence>
<evidence type="ECO:0000256" key="3">
    <source>
        <dbReference type="ARBA" id="ARBA00022454"/>
    </source>
</evidence>
<organism evidence="10 11">
    <name type="scientific">Carpinus fangiana</name>
    <dbReference type="NCBI Taxonomy" id="176857"/>
    <lineage>
        <taxon>Eukaryota</taxon>
        <taxon>Viridiplantae</taxon>
        <taxon>Streptophyta</taxon>
        <taxon>Embryophyta</taxon>
        <taxon>Tracheophyta</taxon>
        <taxon>Spermatophyta</taxon>
        <taxon>Magnoliopsida</taxon>
        <taxon>eudicotyledons</taxon>
        <taxon>Gunneridae</taxon>
        <taxon>Pentapetalae</taxon>
        <taxon>rosids</taxon>
        <taxon>fabids</taxon>
        <taxon>Fagales</taxon>
        <taxon>Betulaceae</taxon>
        <taxon>Carpinus</taxon>
    </lineage>
</organism>
<dbReference type="SMART" id="SM00468">
    <property type="entry name" value="PreSET"/>
    <property type="match status" value="1"/>
</dbReference>
<dbReference type="GO" id="GO:0008270">
    <property type="term" value="F:zinc ion binding"/>
    <property type="evidence" value="ECO:0007669"/>
    <property type="project" value="InterPro"/>
</dbReference>
<dbReference type="Pfam" id="PF10440">
    <property type="entry name" value="WIYLD"/>
    <property type="match status" value="1"/>
</dbReference>
<dbReference type="InterPro" id="IPR046341">
    <property type="entry name" value="SET_dom_sf"/>
</dbReference>
<name>A0A5N6QI41_9ROSI</name>
<proteinExistence type="predicted"/>
<keyword evidence="5" id="KW-0479">Metal-binding</keyword>
<keyword evidence="7" id="KW-0539">Nucleus</keyword>
<sequence>MAPNPRVTAAFRAMRDIGIKEAQVKPVLKRLLKLYEKNWELIEEENYRALADAIFEEEDNVVVEQKKKCKSTDEDDLEEEGQTQDEPERPLKRLRRGQGGPGSSSVNACNNSLGGSPLKRPKVEEGEPPDPCLQQRPQEMMEKPQSIPQHGTVNKGKQPLLPQIASPGKRSMSERASHVCIREPRVEQGIVLLPKQKVPDTHLLIKPKDEPFTDDMFTEDVPDYEVPIAVIHPAPPCKVGSSVGNDSVENQDGPEIPASQSLAEGNGIDGILASSSERGTNCKLATIPEESPPTLEIASSPLGEVKISLSCDSTLGRPDFHMPSRDEVIKLMEDKCLRTYKIIDTNFSVKKLLNDMCECFLELGTYSTDESQEGSINISPTLDVLKESSVQDAGGNELGLCMPSSNGSVNIQCSAEVAELLSRLPTSLNGLDGQKQASKKIIPNGYTESEREKELEDPESTNSRCLVVVPQQKNPPSDLRSLHDVNDLTKGEERVRISWVNEINSECLPSFKYIPRNLIFQNANVNFTLSRIGDEDCCSACLGDCLSLSTLCHCANTTGGQFAYAKGDLLREEFLEECISMTRDPQRHQHLYCRECPLERPRIDDCLEPCKGHLRRKYIKECWSKCGCSKNCGNRVVQRGISCKLQVFCTPEGKGWGLRTLEDLPKGAFVCEYVGEILTSSELYERNLESNNSGKRTHSVLLDAEWGSGALKSEEALCLDATFFGNVARFINHRCLDANLVEIPVKVETPDHTYYHFAFFTTRVVAALEELTWDYGIDFDDHDQPVKVFRCLCGSKFCRNMKRSIRSRCATIAR</sequence>
<dbReference type="InterPro" id="IPR007728">
    <property type="entry name" value="Pre-SET_dom"/>
</dbReference>
<dbReference type="Pfam" id="PF05033">
    <property type="entry name" value="Pre-SET"/>
    <property type="match status" value="1"/>
</dbReference>
<comment type="subcellular location">
    <subcellularLocation>
        <location evidence="2">Chromosome</location>
    </subcellularLocation>
    <subcellularLocation>
        <location evidence="1">Nucleus</location>
    </subcellularLocation>
</comment>
<dbReference type="InterPro" id="IPR043017">
    <property type="entry name" value="WIYLD_dom_sf"/>
</dbReference>
<dbReference type="GO" id="GO:0005694">
    <property type="term" value="C:chromosome"/>
    <property type="evidence" value="ECO:0007669"/>
    <property type="project" value="UniProtKB-SubCell"/>
</dbReference>